<feature type="coiled-coil region" evidence="10">
    <location>
        <begin position="796"/>
        <end position="914"/>
    </location>
</feature>
<dbReference type="InterPro" id="IPR025834">
    <property type="entry name" value="TopoI_C_dom"/>
</dbReference>
<evidence type="ECO:0000256" key="8">
    <source>
        <dbReference type="ARBA" id="ARBA00033297"/>
    </source>
</evidence>
<dbReference type="SUPFAM" id="SSF56741">
    <property type="entry name" value="Eukaryotic DNA topoisomerase I, N-terminal DNA-binding fragment"/>
    <property type="match status" value="1"/>
</dbReference>
<evidence type="ECO:0000313" key="14">
    <source>
        <dbReference type="Proteomes" id="UP000002630"/>
    </source>
</evidence>
<dbReference type="EMBL" id="FN648590">
    <property type="protein sequence ID" value="CBJ32924.1"/>
    <property type="molecule type" value="Genomic_DNA"/>
</dbReference>
<dbReference type="SUPFAM" id="SSF56349">
    <property type="entry name" value="DNA breaking-rejoining enzymes"/>
    <property type="match status" value="1"/>
</dbReference>
<proteinExistence type="inferred from homology"/>
<dbReference type="GO" id="GO:0005730">
    <property type="term" value="C:nucleolus"/>
    <property type="evidence" value="ECO:0007669"/>
    <property type="project" value="TreeGrafter"/>
</dbReference>
<organism evidence="13 14">
    <name type="scientific">Ectocarpus siliculosus</name>
    <name type="common">Brown alga</name>
    <name type="synonym">Conferva siliculosa</name>
    <dbReference type="NCBI Taxonomy" id="2880"/>
    <lineage>
        <taxon>Eukaryota</taxon>
        <taxon>Sar</taxon>
        <taxon>Stramenopiles</taxon>
        <taxon>Ochrophyta</taxon>
        <taxon>PX clade</taxon>
        <taxon>Phaeophyceae</taxon>
        <taxon>Ectocarpales</taxon>
        <taxon>Ectocarpaceae</taxon>
        <taxon>Ectocarpus</taxon>
    </lineage>
</organism>
<evidence type="ECO:0000256" key="7">
    <source>
        <dbReference type="ARBA" id="ARBA00023235"/>
    </source>
</evidence>
<feature type="compositionally biased region" description="Basic and acidic residues" evidence="11">
    <location>
        <begin position="254"/>
        <end position="264"/>
    </location>
</feature>
<feature type="compositionally biased region" description="Gly residues" evidence="11">
    <location>
        <begin position="95"/>
        <end position="109"/>
    </location>
</feature>
<dbReference type="FunCoup" id="D7G042">
    <property type="interactions" value="264"/>
</dbReference>
<feature type="region of interest" description="Disordered" evidence="11">
    <location>
        <begin position="972"/>
        <end position="1123"/>
    </location>
</feature>
<dbReference type="Gene3D" id="1.10.132.10">
    <property type="match status" value="1"/>
</dbReference>
<dbReference type="InterPro" id="IPR013034">
    <property type="entry name" value="DNA_topo_DNA_db_N_dom1"/>
</dbReference>
<comment type="similarity">
    <text evidence="2 9">Belongs to the type IB topoisomerase family.</text>
</comment>
<feature type="active site" description="O-(3'-phospho-DNA)-tyrosine intermediate" evidence="9">
    <location>
        <position position="933"/>
    </location>
</feature>
<dbReference type="EC" id="5.6.2.1" evidence="3"/>
<dbReference type="GO" id="GO:0003917">
    <property type="term" value="F:DNA topoisomerase type I (single strand cut, ATP-independent) activity"/>
    <property type="evidence" value="ECO:0007669"/>
    <property type="project" value="UniProtKB-UniRule"/>
</dbReference>
<feature type="compositionally biased region" description="Acidic residues" evidence="11">
    <location>
        <begin position="1023"/>
        <end position="1077"/>
    </location>
</feature>
<protein>
    <recommendedName>
        <fullName evidence="4">DNA topoisomerase 1</fullName>
        <ecNumber evidence="3">5.6.2.1</ecNumber>
    </recommendedName>
    <alternativeName>
        <fullName evidence="8">DNA topoisomerase I</fullName>
    </alternativeName>
</protein>
<dbReference type="Gene3D" id="1.10.10.41">
    <property type="entry name" value="Yeast DNA topoisomerase - domain 1"/>
    <property type="match status" value="1"/>
</dbReference>
<keyword evidence="7 9" id="KW-0413">Isomerase</keyword>
<feature type="compositionally biased region" description="Polar residues" evidence="11">
    <location>
        <begin position="45"/>
        <end position="61"/>
    </location>
</feature>
<feature type="compositionally biased region" description="Basic and acidic residues" evidence="11">
    <location>
        <begin position="986"/>
        <end position="998"/>
    </location>
</feature>
<feature type="compositionally biased region" description="Basic and acidic residues" evidence="11">
    <location>
        <begin position="271"/>
        <end position="285"/>
    </location>
</feature>
<feature type="compositionally biased region" description="Basic and acidic residues" evidence="11">
    <location>
        <begin position="328"/>
        <end position="340"/>
    </location>
</feature>
<dbReference type="eggNOG" id="KOG0981">
    <property type="taxonomic scope" value="Eukaryota"/>
</dbReference>
<evidence type="ECO:0000256" key="11">
    <source>
        <dbReference type="SAM" id="MobiDB-lite"/>
    </source>
</evidence>
<feature type="compositionally biased region" description="Low complexity" evidence="11">
    <location>
        <begin position="1005"/>
        <end position="1022"/>
    </location>
</feature>
<gene>
    <name evidence="13" type="ORF">Esi_0393_0013</name>
</gene>
<dbReference type="GO" id="GO:0003677">
    <property type="term" value="F:DNA binding"/>
    <property type="evidence" value="ECO:0007669"/>
    <property type="project" value="UniProtKB-UniRule"/>
</dbReference>
<name>D7G042_ECTSI</name>
<accession>D7G042</accession>
<evidence type="ECO:0000256" key="6">
    <source>
        <dbReference type="ARBA" id="ARBA00023125"/>
    </source>
</evidence>
<dbReference type="GO" id="GO:0006265">
    <property type="term" value="P:DNA topological change"/>
    <property type="evidence" value="ECO:0007669"/>
    <property type="project" value="UniProtKB-UniRule"/>
</dbReference>
<evidence type="ECO:0000256" key="5">
    <source>
        <dbReference type="ARBA" id="ARBA00023029"/>
    </source>
</evidence>
<dbReference type="Proteomes" id="UP000002630">
    <property type="component" value="Linkage Group LG26"/>
</dbReference>
<dbReference type="Gene3D" id="2.170.11.10">
    <property type="entry name" value="DNA Topoisomerase I, domain 2"/>
    <property type="match status" value="1"/>
</dbReference>
<feature type="compositionally biased region" description="Acidic residues" evidence="11">
    <location>
        <begin position="1104"/>
        <end position="1123"/>
    </location>
</feature>
<dbReference type="InterPro" id="IPR013030">
    <property type="entry name" value="DNA_topo_DNA_db_N_dom2"/>
</dbReference>
<dbReference type="EMBL" id="FN649751">
    <property type="protein sequence ID" value="CBJ32924.1"/>
    <property type="molecule type" value="Genomic_DNA"/>
</dbReference>
<dbReference type="InParanoid" id="D7G042"/>
<evidence type="ECO:0000259" key="12">
    <source>
        <dbReference type="SMART" id="SM00435"/>
    </source>
</evidence>
<feature type="compositionally biased region" description="Low complexity" evidence="11">
    <location>
        <begin position="110"/>
        <end position="126"/>
    </location>
</feature>
<dbReference type="InterPro" id="IPR011010">
    <property type="entry name" value="DNA_brk_join_enz"/>
</dbReference>
<dbReference type="InterPro" id="IPR013499">
    <property type="entry name" value="TopoI_euk"/>
</dbReference>
<keyword evidence="6 9" id="KW-0238">DNA-binding</keyword>
<feature type="compositionally biased region" description="Low complexity" evidence="11">
    <location>
        <begin position="190"/>
        <end position="205"/>
    </location>
</feature>
<dbReference type="InterPro" id="IPR036202">
    <property type="entry name" value="TopoI_DNA-bd_euk_N_sf"/>
</dbReference>
<dbReference type="InterPro" id="IPR014711">
    <property type="entry name" value="TopoI_cat_a-hlx-sub_euk"/>
</dbReference>
<dbReference type="InterPro" id="IPR014727">
    <property type="entry name" value="TopoI_cat_a/b-sub_euk"/>
</dbReference>
<feature type="compositionally biased region" description="Acidic residues" evidence="11">
    <location>
        <begin position="69"/>
        <end position="79"/>
    </location>
</feature>
<dbReference type="InterPro" id="IPR051062">
    <property type="entry name" value="Topoisomerase_IB"/>
</dbReference>
<dbReference type="InterPro" id="IPR008336">
    <property type="entry name" value="TopoI_DNA-bd_euk"/>
</dbReference>
<evidence type="ECO:0000256" key="3">
    <source>
        <dbReference type="ARBA" id="ARBA00012891"/>
    </source>
</evidence>
<dbReference type="Pfam" id="PF01028">
    <property type="entry name" value="Topoisom_I"/>
    <property type="match status" value="1"/>
</dbReference>
<evidence type="ECO:0000313" key="13">
    <source>
        <dbReference type="EMBL" id="CBJ32924.1"/>
    </source>
</evidence>
<evidence type="ECO:0000256" key="10">
    <source>
        <dbReference type="SAM" id="Coils"/>
    </source>
</evidence>
<feature type="region of interest" description="Disordered" evidence="11">
    <location>
        <begin position="1"/>
        <end position="340"/>
    </location>
</feature>
<keyword evidence="14" id="KW-1185">Reference proteome</keyword>
<keyword evidence="10" id="KW-0175">Coiled coil</keyword>
<dbReference type="Gene3D" id="3.90.15.10">
    <property type="entry name" value="Topoisomerase I, Chain A, domain 3"/>
    <property type="match status" value="1"/>
</dbReference>
<dbReference type="InterPro" id="IPR001631">
    <property type="entry name" value="TopoI"/>
</dbReference>
<sequence length="1123" mass="121232">MSSAAPVVPENPVASSPPPVKADGDRTSSVASNGGVGGHTADASGESNGQRPESASSGSQQQKKRRVIEDDDDDDDDNDPPPSHKPRPAAASPVGAGGGGRGGGGGNGSLAGAKKASGMNGSSSSHSGDRQHTEKRKIVAGPPSKGGGGATAGLGSPAGSSKHPASGGNHDDEDEDDDTPIALMMKKPKAPGAGSSGIAGSKGSANNIVPNKIGGSKNGTKSGGGSLKPAFTIPKKHEYDDDDDFEHKPPKKKRPEDFTRDPAKVARKRKLQEEEERRIKEEAREKKRRNTQGSSSSAKAKAKVKAEPSGRRGAASQSRAPPPRPKAQAKDKAPKGFKEMTTRAEKIEKAMKVYMWWEEPAHEPGKQWDSLEHNGAHFAPEYKPHGVKLKYDGKEVHLTTQQEEVATFYASMPLDGPQLAEQGKVFNKNFFTDFKAVLGKGHVIKDFKLLDFSAIRAHLDITKQIKLAATDGEKAAAKTVKEELVHKYSYAIVDGHLEKVGNYNVEPPGLFRGRGEHPKTGKLKARVTASDIAINCAEGVCVPRCNMPGYAWQSVQHNPSATWLSKWDGLLAGTKYMMLAASSSFKGKSDMAKYDKAMKLKGFIERIRTDYVKKLSSSDRRTKQIATAVWIIDKLALRVGGEKGQDEADTVGCCSLRTEHLTFHATNNEIDLEFLGKDSMLFKETIDFDRYGDVGRRVFKNLQAFCKGKRQSEEVFDYLDPSILNLHLQSLMPGLTAKVFRTYNASDTLQQKLPGEAALAGLSVAEKVALYNLANREVAILCNHQRTVSSAQKEGLEKQRDRLAMLTKQKQELKQMLRTIKSGKGSVPLKSNDKSQEESAVRALEKAKKAKANAKTNAEKVAATKAGETAKALRKAAQQARQEAMHLFAKNPSAESVEERIKRWGDKIKKLQIVIRDRDDNKEVSLSTSKINYMDPRVFAKTLQNKFVWAMNVPPDWNFSYETLYNSKQSVLDVPRPPGGASPKNPEVKGKGKAKKVEDDDDDNNNSSSSSGEEESGSSSGSGEEESSSGEEESGSGSSGEEESGSSGEEESGSESSSGEEEGEESSDDDDDDDDEASSSGKKRRGSGGGGGSVSKKPRRPTIEDDEEEEEEEEEDGDSDFDA</sequence>
<dbReference type="InterPro" id="IPR013500">
    <property type="entry name" value="TopoI_cat_euk"/>
</dbReference>
<dbReference type="PROSITE" id="PS52038">
    <property type="entry name" value="TOPO_IB_2"/>
    <property type="match status" value="1"/>
</dbReference>
<dbReference type="STRING" id="2880.D7G042"/>
<dbReference type="OrthoDB" id="47179at2759"/>
<dbReference type="PRINTS" id="PR00416">
    <property type="entry name" value="EUTPISMRASEI"/>
</dbReference>
<evidence type="ECO:0000256" key="9">
    <source>
        <dbReference type="PROSITE-ProRule" id="PRU01382"/>
    </source>
</evidence>
<dbReference type="GO" id="GO:0006260">
    <property type="term" value="P:DNA replication"/>
    <property type="evidence" value="ECO:0007669"/>
    <property type="project" value="TreeGrafter"/>
</dbReference>
<evidence type="ECO:0000256" key="2">
    <source>
        <dbReference type="ARBA" id="ARBA00006645"/>
    </source>
</evidence>
<evidence type="ECO:0000256" key="1">
    <source>
        <dbReference type="ARBA" id="ARBA00000213"/>
    </source>
</evidence>
<comment type="catalytic activity">
    <reaction evidence="1 9">
        <text>ATP-independent breakage of single-stranded DNA, followed by passage and rejoining.</text>
        <dbReference type="EC" id="5.6.2.1"/>
    </reaction>
</comment>
<dbReference type="Pfam" id="PF02919">
    <property type="entry name" value="Topoisom_I_N"/>
    <property type="match status" value="1"/>
</dbReference>
<dbReference type="GO" id="GO:0007059">
    <property type="term" value="P:chromosome segregation"/>
    <property type="evidence" value="ECO:0007669"/>
    <property type="project" value="TreeGrafter"/>
</dbReference>
<dbReference type="Pfam" id="PF14370">
    <property type="entry name" value="Topo_C_assoc"/>
    <property type="match status" value="1"/>
</dbReference>
<feature type="domain" description="DNA topoisomerase I eukaryotic-type" evidence="12">
    <location>
        <begin position="510"/>
        <end position="944"/>
    </location>
</feature>
<reference evidence="13 14" key="1">
    <citation type="journal article" date="2010" name="Nature">
        <title>The Ectocarpus genome and the independent evolution of multicellularity in brown algae.</title>
        <authorList>
            <person name="Cock J.M."/>
            <person name="Sterck L."/>
            <person name="Rouze P."/>
            <person name="Scornet D."/>
            <person name="Allen A.E."/>
            <person name="Amoutzias G."/>
            <person name="Anthouard V."/>
            <person name="Artiguenave F."/>
            <person name="Aury J.M."/>
            <person name="Badger J.H."/>
            <person name="Beszteri B."/>
            <person name="Billiau K."/>
            <person name="Bonnet E."/>
            <person name="Bothwell J.H."/>
            <person name="Bowler C."/>
            <person name="Boyen C."/>
            <person name="Brownlee C."/>
            <person name="Carrano C.J."/>
            <person name="Charrier B."/>
            <person name="Cho G.Y."/>
            <person name="Coelho S.M."/>
            <person name="Collen J."/>
            <person name="Corre E."/>
            <person name="Da Silva C."/>
            <person name="Delage L."/>
            <person name="Delaroque N."/>
            <person name="Dittami S.M."/>
            <person name="Doulbeau S."/>
            <person name="Elias M."/>
            <person name="Farnham G."/>
            <person name="Gachon C.M."/>
            <person name="Gschloessl B."/>
            <person name="Heesch S."/>
            <person name="Jabbari K."/>
            <person name="Jubin C."/>
            <person name="Kawai H."/>
            <person name="Kimura K."/>
            <person name="Kloareg B."/>
            <person name="Kupper F.C."/>
            <person name="Lang D."/>
            <person name="Le Bail A."/>
            <person name="Leblanc C."/>
            <person name="Lerouge P."/>
            <person name="Lohr M."/>
            <person name="Lopez P.J."/>
            <person name="Martens C."/>
            <person name="Maumus F."/>
            <person name="Michel G."/>
            <person name="Miranda-Saavedra D."/>
            <person name="Morales J."/>
            <person name="Moreau H."/>
            <person name="Motomura T."/>
            <person name="Nagasato C."/>
            <person name="Napoli C.A."/>
            <person name="Nelson D.R."/>
            <person name="Nyvall-Collen P."/>
            <person name="Peters A.F."/>
            <person name="Pommier C."/>
            <person name="Potin P."/>
            <person name="Poulain J."/>
            <person name="Quesneville H."/>
            <person name="Read B."/>
            <person name="Rensing S.A."/>
            <person name="Ritter A."/>
            <person name="Rousvoal S."/>
            <person name="Samanta M."/>
            <person name="Samson G."/>
            <person name="Schroeder D.C."/>
            <person name="Segurens B."/>
            <person name="Strittmatter M."/>
            <person name="Tonon T."/>
            <person name="Tregear J.W."/>
            <person name="Valentin K."/>
            <person name="von Dassow P."/>
            <person name="Yamagishi T."/>
            <person name="Van de Peer Y."/>
            <person name="Wincker P."/>
        </authorList>
    </citation>
    <scope>NUCLEOTIDE SEQUENCE [LARGE SCALE GENOMIC DNA]</scope>
    <source>
        <strain evidence="14">Ec32 / CCAP1310/4</strain>
    </source>
</reference>
<dbReference type="PANTHER" id="PTHR10290">
    <property type="entry name" value="DNA TOPOISOMERASE I"/>
    <property type="match status" value="1"/>
</dbReference>
<dbReference type="AlphaFoldDB" id="D7G042"/>
<dbReference type="PROSITE" id="PS00176">
    <property type="entry name" value="TOPO_IB_1"/>
    <property type="match status" value="1"/>
</dbReference>
<keyword evidence="5 9" id="KW-0799">Topoisomerase</keyword>
<dbReference type="InterPro" id="IPR018521">
    <property type="entry name" value="TopoIB_AS"/>
</dbReference>
<dbReference type="GO" id="GO:0005694">
    <property type="term" value="C:chromosome"/>
    <property type="evidence" value="ECO:0007669"/>
    <property type="project" value="InterPro"/>
</dbReference>
<dbReference type="SMART" id="SM00435">
    <property type="entry name" value="TOPEUc"/>
    <property type="match status" value="1"/>
</dbReference>
<evidence type="ECO:0000256" key="4">
    <source>
        <dbReference type="ARBA" id="ARBA00019632"/>
    </source>
</evidence>
<dbReference type="PANTHER" id="PTHR10290:SF3">
    <property type="entry name" value="DNA TOPOISOMERASE 1"/>
    <property type="match status" value="1"/>
</dbReference>